<sequence length="159" mass="18274">MAKIVDLDHKWATLVGRFLIAFAAMESLTLQTLKEWLKAPVYRHVMNMRFGQRVDLIVDLAQEQDAPADKVEAFTRNLEKAKKLAEKRNAVAHNPLVLCLFDGEHNLTEAIASDKKEHEIIEFEELEQLALQAEALEEELLESKVALRLHDFDLRDLRS</sequence>
<dbReference type="STRING" id="375760.SAMN04488073_0004"/>
<evidence type="ECO:0000313" key="1">
    <source>
        <dbReference type="EMBL" id="SFR37364.1"/>
    </source>
</evidence>
<dbReference type="Proteomes" id="UP000199290">
    <property type="component" value="Unassembled WGS sequence"/>
</dbReference>
<dbReference type="RefSeq" id="WP_091984487.1">
    <property type="nucleotide sequence ID" value="NZ_FOYV01000001.1"/>
</dbReference>
<dbReference type="EMBL" id="FOYV01000001">
    <property type="protein sequence ID" value="SFR37364.1"/>
    <property type="molecule type" value="Genomic_DNA"/>
</dbReference>
<reference evidence="2" key="1">
    <citation type="submission" date="2016-10" db="EMBL/GenBank/DDBJ databases">
        <authorList>
            <person name="Varghese N."/>
            <person name="Submissions S."/>
        </authorList>
    </citation>
    <scope>NUCLEOTIDE SEQUENCE [LARGE SCALE GENOMIC DNA]</scope>
    <source>
        <strain evidence="2">CGMCC 1.6294</strain>
    </source>
</reference>
<organism evidence="1 2">
    <name type="scientific">Marinobacter gudaonensis</name>
    <dbReference type="NCBI Taxonomy" id="375760"/>
    <lineage>
        <taxon>Bacteria</taxon>
        <taxon>Pseudomonadati</taxon>
        <taxon>Pseudomonadota</taxon>
        <taxon>Gammaproteobacteria</taxon>
        <taxon>Pseudomonadales</taxon>
        <taxon>Marinobacteraceae</taxon>
        <taxon>Marinobacter</taxon>
    </lineage>
</organism>
<dbReference type="AlphaFoldDB" id="A0A1I6G587"/>
<proteinExistence type="predicted"/>
<protein>
    <submittedName>
        <fullName evidence="1">Uncharacterized protein</fullName>
    </submittedName>
</protein>
<keyword evidence="2" id="KW-1185">Reference proteome</keyword>
<gene>
    <name evidence="1" type="ORF">SAMN04488073_0004</name>
</gene>
<dbReference type="OrthoDB" id="7068883at2"/>
<name>A0A1I6G587_9GAMM</name>
<accession>A0A1I6G587</accession>
<evidence type="ECO:0000313" key="2">
    <source>
        <dbReference type="Proteomes" id="UP000199290"/>
    </source>
</evidence>